<feature type="region of interest" description="Disordered" evidence="7">
    <location>
        <begin position="496"/>
        <end position="516"/>
    </location>
</feature>
<protein>
    <submittedName>
        <fullName evidence="9">Flotillin family protein</fullName>
    </submittedName>
</protein>
<dbReference type="CDD" id="cd03399">
    <property type="entry name" value="SPFH_flotillin"/>
    <property type="match status" value="1"/>
</dbReference>
<proteinExistence type="inferred from homology"/>
<feature type="domain" description="Band 7" evidence="8">
    <location>
        <begin position="21"/>
        <end position="190"/>
    </location>
</feature>
<accession>A0A923TBV3</accession>
<comment type="subcellular location">
    <subcellularLocation>
        <location evidence="2">Cell membrane</location>
    </subcellularLocation>
    <subcellularLocation>
        <location evidence="1">Membrane</location>
        <topology evidence="1">Single-pass membrane protein</topology>
    </subcellularLocation>
</comment>
<organism evidence="9 10">
    <name type="scientific">Neolewinella lacunae</name>
    <dbReference type="NCBI Taxonomy" id="1517758"/>
    <lineage>
        <taxon>Bacteria</taxon>
        <taxon>Pseudomonadati</taxon>
        <taxon>Bacteroidota</taxon>
        <taxon>Saprospiria</taxon>
        <taxon>Saprospirales</taxon>
        <taxon>Lewinellaceae</taxon>
        <taxon>Neolewinella</taxon>
    </lineage>
</organism>
<sequence>MMEIIGAIILLFALFVIFLVSRYKRCPSDKILVVYGKTGGGASAKCYAGGAAFVWPVIQDYRYLDLTPLSIDVNLKDALSKQNIRVNVPSQFTVGIGEDEKLMLAAANRLLSLNREQVARLSQDIIMGQMRLVIANMDIEELNTDRDKFVSSVYSNVGEELHKVGLRLINVNVTDIQDESGYIVALGKEAAAKAIEEAKVKVANEQRTGSIGQAEALQDQRTKVAALTAKAEIGEAAAAQEQRIQVAAANSRAQIGEAEAAQEQRIKVADANSRAEIGESKFQAEAQAGKNEAAIKIAESNAARDVALAEANRRATAARQVAEANAQAEAYRAQEAAEKARALKEKAEKEAEQVVQADIERQKAIIAAQAEAERRREIARGEADATLARYQAEAQGMEELLRKQAEGFQKLVSAAGGDPQAAINYLMLDKLEALTRIQTEAIKDLEIEKVVVYDNGNGQGVGNFVQGLYGMMPQLNDFLGQSGMRLPTGLVGEVHPSTNGVAEKPGNGSAPTTKIE</sequence>
<dbReference type="EMBL" id="JACSIT010000050">
    <property type="protein sequence ID" value="MBC6993027.1"/>
    <property type="molecule type" value="Genomic_DNA"/>
</dbReference>
<evidence type="ECO:0000313" key="9">
    <source>
        <dbReference type="EMBL" id="MBC6993027.1"/>
    </source>
</evidence>
<evidence type="ECO:0000256" key="1">
    <source>
        <dbReference type="ARBA" id="ARBA00004167"/>
    </source>
</evidence>
<evidence type="ECO:0000256" key="3">
    <source>
        <dbReference type="ARBA" id="ARBA00007161"/>
    </source>
</evidence>
<evidence type="ECO:0000256" key="7">
    <source>
        <dbReference type="SAM" id="MobiDB-lite"/>
    </source>
</evidence>
<keyword evidence="4" id="KW-1003">Cell membrane</keyword>
<dbReference type="InterPro" id="IPR027705">
    <property type="entry name" value="Flotillin_fam"/>
</dbReference>
<evidence type="ECO:0000256" key="5">
    <source>
        <dbReference type="ARBA" id="ARBA00023136"/>
    </source>
</evidence>
<dbReference type="Proteomes" id="UP000650081">
    <property type="component" value="Unassembled WGS sequence"/>
</dbReference>
<dbReference type="AlphaFoldDB" id="A0A923TBV3"/>
<feature type="coiled-coil region" evidence="6">
    <location>
        <begin position="314"/>
        <end position="360"/>
    </location>
</feature>
<evidence type="ECO:0000313" key="10">
    <source>
        <dbReference type="Proteomes" id="UP000650081"/>
    </source>
</evidence>
<keyword evidence="5" id="KW-0472">Membrane</keyword>
<dbReference type="Gene3D" id="3.30.479.30">
    <property type="entry name" value="Band 7 domain"/>
    <property type="match status" value="1"/>
</dbReference>
<dbReference type="Pfam" id="PF01145">
    <property type="entry name" value="Band_7"/>
    <property type="match status" value="1"/>
</dbReference>
<evidence type="ECO:0000256" key="4">
    <source>
        <dbReference type="ARBA" id="ARBA00022475"/>
    </source>
</evidence>
<dbReference type="GO" id="GO:0005886">
    <property type="term" value="C:plasma membrane"/>
    <property type="evidence" value="ECO:0007669"/>
    <property type="project" value="UniProtKB-SubCell"/>
</dbReference>
<evidence type="ECO:0000256" key="2">
    <source>
        <dbReference type="ARBA" id="ARBA00004236"/>
    </source>
</evidence>
<dbReference type="PANTHER" id="PTHR13806">
    <property type="entry name" value="FLOTILLIN-RELATED"/>
    <property type="match status" value="1"/>
</dbReference>
<keyword evidence="6" id="KW-0175">Coiled coil</keyword>
<keyword evidence="10" id="KW-1185">Reference proteome</keyword>
<comment type="similarity">
    <text evidence="3">Belongs to the band 7/mec-2 family. Flotillin subfamily.</text>
</comment>
<gene>
    <name evidence="9" type="ORF">H9S92_02545</name>
</gene>
<dbReference type="RefSeq" id="WP_187465152.1">
    <property type="nucleotide sequence ID" value="NZ_JACSIT010000050.1"/>
</dbReference>
<dbReference type="InterPro" id="IPR001107">
    <property type="entry name" value="Band_7"/>
</dbReference>
<evidence type="ECO:0000256" key="6">
    <source>
        <dbReference type="SAM" id="Coils"/>
    </source>
</evidence>
<dbReference type="SMART" id="SM00244">
    <property type="entry name" value="PHB"/>
    <property type="match status" value="1"/>
</dbReference>
<evidence type="ECO:0000259" key="8">
    <source>
        <dbReference type="SMART" id="SM00244"/>
    </source>
</evidence>
<dbReference type="SUPFAM" id="SSF117892">
    <property type="entry name" value="Band 7/SPFH domain"/>
    <property type="match status" value="1"/>
</dbReference>
<dbReference type="InterPro" id="IPR036013">
    <property type="entry name" value="Band_7/SPFH_dom_sf"/>
</dbReference>
<dbReference type="PANTHER" id="PTHR13806:SF31">
    <property type="entry name" value="FLOTILLIN-LIKE PROTEIN 1-RELATED"/>
    <property type="match status" value="1"/>
</dbReference>
<reference evidence="9" key="1">
    <citation type="submission" date="2020-08" db="EMBL/GenBank/DDBJ databases">
        <title>Lewinella bacteria from marine environments.</title>
        <authorList>
            <person name="Zhong Y."/>
        </authorList>
    </citation>
    <scope>NUCLEOTIDE SEQUENCE</scope>
    <source>
        <strain evidence="9">KCTC 42187</strain>
    </source>
</reference>
<name>A0A923TBV3_9BACT</name>
<comment type="caution">
    <text evidence="9">The sequence shown here is derived from an EMBL/GenBank/DDBJ whole genome shotgun (WGS) entry which is preliminary data.</text>
</comment>